<evidence type="ECO:0000313" key="13">
    <source>
        <dbReference type="Proteomes" id="UP000000450"/>
    </source>
</evidence>
<dbReference type="SUPFAM" id="SSF54523">
    <property type="entry name" value="Pili subunits"/>
    <property type="match status" value="1"/>
</dbReference>
<evidence type="ECO:0000256" key="3">
    <source>
        <dbReference type="ARBA" id="ARBA00022475"/>
    </source>
</evidence>
<gene>
    <name evidence="12" type="ordered locus">Dtpsy_2535</name>
</gene>
<evidence type="ECO:0000256" key="8">
    <source>
        <dbReference type="ARBA" id="ARBA00023136"/>
    </source>
</evidence>
<dbReference type="RefSeq" id="WP_015913903.1">
    <property type="nucleotide sequence ID" value="NC_011992.1"/>
</dbReference>
<accession>A0A9J9UBD4</accession>
<dbReference type="Proteomes" id="UP000000450">
    <property type="component" value="Chromosome"/>
</dbReference>
<dbReference type="GO" id="GO:0015627">
    <property type="term" value="C:type II protein secretion system complex"/>
    <property type="evidence" value="ECO:0007669"/>
    <property type="project" value="InterPro"/>
</dbReference>
<feature type="domain" description="General secretion pathway GspH" evidence="11">
    <location>
        <begin position="55"/>
        <end position="178"/>
    </location>
</feature>
<protein>
    <recommendedName>
        <fullName evidence="2">Type II secretion system protein H</fullName>
    </recommendedName>
    <alternativeName>
        <fullName evidence="10">General secretion pathway protein H</fullName>
    </alternativeName>
</protein>
<keyword evidence="13" id="KW-1185">Reference proteome</keyword>
<keyword evidence="8" id="KW-0472">Membrane</keyword>
<evidence type="ECO:0000256" key="9">
    <source>
        <dbReference type="ARBA" id="ARBA00025772"/>
    </source>
</evidence>
<comment type="subcellular location">
    <subcellularLocation>
        <location evidence="1">Cell inner membrane</location>
        <topology evidence="1">Single-pass membrane protein</topology>
    </subcellularLocation>
</comment>
<dbReference type="InterPro" id="IPR045584">
    <property type="entry name" value="Pilin-like"/>
</dbReference>
<comment type="similarity">
    <text evidence="9">Belongs to the GSP H family.</text>
</comment>
<evidence type="ECO:0000256" key="1">
    <source>
        <dbReference type="ARBA" id="ARBA00004377"/>
    </source>
</evidence>
<dbReference type="AlphaFoldDB" id="A0A9J9UBD4"/>
<reference evidence="12 13" key="1">
    <citation type="journal article" date="2010" name="J. Bacteriol.">
        <title>Completed genome sequence of the anaerobic iron-oxidizing bacterium Acidovorax ebreus strain TPSY.</title>
        <authorList>
            <person name="Byrne-Bailey K.G."/>
            <person name="Weber K.A."/>
            <person name="Chair A.H."/>
            <person name="Bose S."/>
            <person name="Knox T."/>
            <person name="Spanbauer T.L."/>
            <person name="Chertkov O."/>
            <person name="Coates J.D."/>
        </authorList>
    </citation>
    <scope>NUCLEOTIDE SEQUENCE [LARGE SCALE GENOMIC DNA]</scope>
    <source>
        <strain evidence="12 13">TPSY</strain>
    </source>
</reference>
<name>A0A9J9UBD4_ACIET</name>
<evidence type="ECO:0000256" key="10">
    <source>
        <dbReference type="ARBA" id="ARBA00030775"/>
    </source>
</evidence>
<dbReference type="InterPro" id="IPR022346">
    <property type="entry name" value="T2SS_GspH"/>
</dbReference>
<dbReference type="Pfam" id="PF12019">
    <property type="entry name" value="GspH"/>
    <property type="match status" value="1"/>
</dbReference>
<sequence>MRATATTALPTRRVTVRGFTAIELMVTVAILGVLAALAAPSFAAVAERWRIMQTTESLKSTLYYARSEAIKRGGSIAIQKLANGTNGCTTASGTRDWGCGWYVCADTNGNGTCNASEPVLQRYDTPANVEVTRTGGGTSIKINRWGLVSGTWLGFSIVPKDQSTNHPAARGVCMSSGGRIRVIPPEDIPCRNN</sequence>
<dbReference type="GO" id="GO:0015628">
    <property type="term" value="P:protein secretion by the type II secretion system"/>
    <property type="evidence" value="ECO:0007669"/>
    <property type="project" value="InterPro"/>
</dbReference>
<dbReference type="NCBIfam" id="TIGR02532">
    <property type="entry name" value="IV_pilin_GFxxxE"/>
    <property type="match status" value="1"/>
</dbReference>
<keyword evidence="5" id="KW-0997">Cell inner membrane</keyword>
<keyword evidence="4" id="KW-0488">Methylation</keyword>
<proteinExistence type="inferred from homology"/>
<evidence type="ECO:0000259" key="11">
    <source>
        <dbReference type="Pfam" id="PF12019"/>
    </source>
</evidence>
<dbReference type="EMBL" id="CP001392">
    <property type="protein sequence ID" value="ACM33970.1"/>
    <property type="molecule type" value="Genomic_DNA"/>
</dbReference>
<evidence type="ECO:0000313" key="12">
    <source>
        <dbReference type="EMBL" id="ACM33970.1"/>
    </source>
</evidence>
<keyword evidence="6" id="KW-0812">Transmembrane</keyword>
<dbReference type="GO" id="GO:0005886">
    <property type="term" value="C:plasma membrane"/>
    <property type="evidence" value="ECO:0007669"/>
    <property type="project" value="UniProtKB-SubCell"/>
</dbReference>
<dbReference type="Gene3D" id="3.55.40.10">
    <property type="entry name" value="minor pseudopilin epsh domain"/>
    <property type="match status" value="1"/>
</dbReference>
<evidence type="ECO:0000256" key="5">
    <source>
        <dbReference type="ARBA" id="ARBA00022519"/>
    </source>
</evidence>
<evidence type="ECO:0000256" key="7">
    <source>
        <dbReference type="ARBA" id="ARBA00022989"/>
    </source>
</evidence>
<keyword evidence="3" id="KW-1003">Cell membrane</keyword>
<dbReference type="KEGG" id="dia:Dtpsy_2535"/>
<evidence type="ECO:0000256" key="2">
    <source>
        <dbReference type="ARBA" id="ARBA00021549"/>
    </source>
</evidence>
<keyword evidence="7" id="KW-1133">Transmembrane helix</keyword>
<evidence type="ECO:0000256" key="4">
    <source>
        <dbReference type="ARBA" id="ARBA00022481"/>
    </source>
</evidence>
<organism evidence="12 13">
    <name type="scientific">Acidovorax ebreus (strain TPSY)</name>
    <name type="common">Diaphorobacter sp. (strain TPSY)</name>
    <dbReference type="NCBI Taxonomy" id="535289"/>
    <lineage>
        <taxon>Bacteria</taxon>
        <taxon>Pseudomonadati</taxon>
        <taxon>Pseudomonadota</taxon>
        <taxon>Betaproteobacteria</taxon>
        <taxon>Burkholderiales</taxon>
        <taxon>Comamonadaceae</taxon>
        <taxon>Diaphorobacter</taxon>
    </lineage>
</organism>
<dbReference type="InterPro" id="IPR012902">
    <property type="entry name" value="N_methyl_site"/>
</dbReference>
<evidence type="ECO:0000256" key="6">
    <source>
        <dbReference type="ARBA" id="ARBA00022692"/>
    </source>
</evidence>